<reference evidence="3" key="1">
    <citation type="submission" date="2024-02" db="EMBL/GenBank/DDBJ databases">
        <authorList>
            <consortium name="ELIXIR-Norway"/>
            <consortium name="Elixir Norway"/>
        </authorList>
    </citation>
    <scope>NUCLEOTIDE SEQUENCE</scope>
</reference>
<organism evidence="3 4">
    <name type="scientific">Sphagnum troendelagicum</name>
    <dbReference type="NCBI Taxonomy" id="128251"/>
    <lineage>
        <taxon>Eukaryota</taxon>
        <taxon>Viridiplantae</taxon>
        <taxon>Streptophyta</taxon>
        <taxon>Embryophyta</taxon>
        <taxon>Bryophyta</taxon>
        <taxon>Sphagnophytina</taxon>
        <taxon>Sphagnopsida</taxon>
        <taxon>Sphagnales</taxon>
        <taxon>Sphagnaceae</taxon>
        <taxon>Sphagnum</taxon>
    </lineage>
</organism>
<dbReference type="EMBL" id="OZ019904">
    <property type="protein sequence ID" value="CAK9199565.1"/>
    <property type="molecule type" value="Genomic_DNA"/>
</dbReference>
<keyword evidence="4" id="KW-1185">Reference proteome</keyword>
<dbReference type="EC" id="4.3.2.7" evidence="1"/>
<sequence length="191" mass="21869">MVLWVFGYGSLLWKAGFDYEERVVGFIKGYRRVFHQGVTDHRGTREYPGRTVTLERHEGEVTWGAAYRVSGKDEEQLVLSYLEMREFEYDERAFVDFYTEDPPCTQAISVLVYIGSSNKSKNQYYLGPAPLEDMASQIAKAVGPAGPNYEYLFRLEESLYQIGCVDEHIIELAEEVRKHLGHDVLLGGLLL</sequence>
<dbReference type="Gene3D" id="3.10.490.10">
    <property type="entry name" value="Gamma-glutamyl cyclotransferase-like"/>
    <property type="match status" value="1"/>
</dbReference>
<evidence type="ECO:0000313" key="4">
    <source>
        <dbReference type="Proteomes" id="UP001497512"/>
    </source>
</evidence>
<accession>A0ABP0TLE4</accession>
<protein>
    <recommendedName>
        <fullName evidence="1">glutathione-specific gamma-glutamylcyclotransferase</fullName>
        <ecNumber evidence="1">4.3.2.7</ecNumber>
    </recommendedName>
</protein>
<dbReference type="InterPro" id="IPR013024">
    <property type="entry name" value="GGCT-like"/>
</dbReference>
<dbReference type="PANTHER" id="PTHR12192:SF2">
    <property type="entry name" value="GLUTATHIONE-SPECIFIC GAMMA-GLUTAMYLCYCLOTRANSFERASE 2"/>
    <property type="match status" value="1"/>
</dbReference>
<dbReference type="InterPro" id="IPR036568">
    <property type="entry name" value="GGCT-like_sf"/>
</dbReference>
<dbReference type="Proteomes" id="UP001497512">
    <property type="component" value="Chromosome 12"/>
</dbReference>
<dbReference type="CDD" id="cd06661">
    <property type="entry name" value="GGCT_like"/>
    <property type="match status" value="1"/>
</dbReference>
<evidence type="ECO:0000256" key="1">
    <source>
        <dbReference type="ARBA" id="ARBA00012344"/>
    </source>
</evidence>
<dbReference type="SUPFAM" id="SSF110857">
    <property type="entry name" value="Gamma-glutamyl cyclotransferase-like"/>
    <property type="match status" value="1"/>
</dbReference>
<gene>
    <name evidence="3" type="ORF">CSSPTR1EN2_LOCUS5000</name>
</gene>
<proteinExistence type="predicted"/>
<dbReference type="InterPro" id="IPR006840">
    <property type="entry name" value="ChaC"/>
</dbReference>
<name>A0ABP0TLE4_9BRYO</name>
<evidence type="ECO:0000256" key="2">
    <source>
        <dbReference type="ARBA" id="ARBA00023239"/>
    </source>
</evidence>
<evidence type="ECO:0000313" key="3">
    <source>
        <dbReference type="EMBL" id="CAK9199565.1"/>
    </source>
</evidence>
<keyword evidence="2" id="KW-0456">Lyase</keyword>
<dbReference type="Pfam" id="PF04752">
    <property type="entry name" value="ChaC"/>
    <property type="match status" value="1"/>
</dbReference>
<dbReference type="PANTHER" id="PTHR12192">
    <property type="entry name" value="CATION TRANSPORT PROTEIN CHAC-RELATED"/>
    <property type="match status" value="1"/>
</dbReference>